<evidence type="ECO:0000313" key="1">
    <source>
        <dbReference type="EMBL" id="SVB71073.1"/>
    </source>
</evidence>
<proteinExistence type="predicted"/>
<dbReference type="EMBL" id="UINC01053942">
    <property type="protein sequence ID" value="SVB71073.1"/>
    <property type="molecule type" value="Genomic_DNA"/>
</dbReference>
<protein>
    <submittedName>
        <fullName evidence="1">Uncharacterized protein</fullName>
    </submittedName>
</protein>
<name>A0A382G900_9ZZZZ</name>
<organism evidence="1">
    <name type="scientific">marine metagenome</name>
    <dbReference type="NCBI Taxonomy" id="408172"/>
    <lineage>
        <taxon>unclassified sequences</taxon>
        <taxon>metagenomes</taxon>
        <taxon>ecological metagenomes</taxon>
    </lineage>
</organism>
<reference evidence="1" key="1">
    <citation type="submission" date="2018-05" db="EMBL/GenBank/DDBJ databases">
        <authorList>
            <person name="Lanie J.A."/>
            <person name="Ng W.-L."/>
            <person name="Kazmierczak K.M."/>
            <person name="Andrzejewski T.M."/>
            <person name="Davidsen T.M."/>
            <person name="Wayne K.J."/>
            <person name="Tettelin H."/>
            <person name="Glass J.I."/>
            <person name="Rusch D."/>
            <person name="Podicherti R."/>
            <person name="Tsui H.-C.T."/>
            <person name="Winkler M.E."/>
        </authorList>
    </citation>
    <scope>NUCLEOTIDE SEQUENCE</scope>
</reference>
<sequence length="38" mass="4534">MYYFAIFNIIKPDWILKPINDQQLESYPSFGRLTLGLK</sequence>
<gene>
    <name evidence="1" type="ORF">METZ01_LOCUS223927</name>
</gene>
<accession>A0A382G900</accession>
<dbReference type="AlphaFoldDB" id="A0A382G900"/>